<dbReference type="CDD" id="cd18774">
    <property type="entry name" value="PDC2_HK_sensor"/>
    <property type="match status" value="1"/>
</dbReference>
<dbReference type="CDD" id="cd06225">
    <property type="entry name" value="HAMP"/>
    <property type="match status" value="1"/>
</dbReference>
<feature type="transmembrane region" description="Helical" evidence="8">
    <location>
        <begin position="316"/>
        <end position="340"/>
    </location>
</feature>
<keyword evidence="4 6" id="KW-0807">Transducer</keyword>
<evidence type="ECO:0000256" key="4">
    <source>
        <dbReference type="ARBA" id="ARBA00023224"/>
    </source>
</evidence>
<keyword evidence="2" id="KW-1003">Cell membrane</keyword>
<evidence type="ECO:0000256" key="1">
    <source>
        <dbReference type="ARBA" id="ARBA00004236"/>
    </source>
</evidence>
<dbReference type="InterPro" id="IPR003660">
    <property type="entry name" value="HAMP_dom"/>
</dbReference>
<evidence type="ECO:0000256" key="8">
    <source>
        <dbReference type="SAM" id="Phobius"/>
    </source>
</evidence>
<sequence>MPKLKPNTQDFKLSKMSWANPQRSVGAKLFLFIFVSILACVLVVGTLAYSKSKSIIRENAAESNYQTIQQAAGKLKLLFDNYETLTLQVMVDSAIQEELSIIRDESLEQFDRFQATTKVNSLLQKYILSNNSIANGYLIPLKEGAYSLGSSAFSQEVAESSDWFKQVKESQGQTFWIESKADGLAGTSAEPTLGVARLLKSSVTSEPLFVLVFEIKLSAIQDTLGEISLGEGSVVSIVDTKNRYTMYPGDGGAAKLGTDADVAIPAFEVDGENGGSLETADTEGSSVIAAYSEVNNAGWRIVGKTPVDQLVNDANAIYVLTFIVTAAAAVAAVVICYVMIRMFANPLVQLRNLMNEGERGNLSVRLHLNRKDEIGQLTDSFNRMMTEITSLVDQTSGTADEVLATASVLTEASRKTAVSAKEIAVATEEIAGGATSLAVEAERGSDLTTTINTQMQNLLHTNQSMETSAQTVQQASEQGTSYMNVLIEKTGLTEQMTRSMVEKVDRLKDSTSSIRKILDVLNNLTKQTNILSLNATIEAARAGVAGKGFMVVADEIRKLADQSRHSIDVVAQITETIQREIDDTVEVLTEAHPIFQEQVSSVKETNQIFMAVQSHMTQFSESLGSVTEAIGKLDESQTVLSDAMTSVSAVAEQSSATSQEVASLSNEQLSVSEELVKLSNRLEESSNKLQQSLSRFTTKSEA</sequence>
<dbReference type="Pfam" id="PF00015">
    <property type="entry name" value="MCPsignal"/>
    <property type="match status" value="1"/>
</dbReference>
<comment type="caution">
    <text evidence="11">The sequence shown here is derived from an EMBL/GenBank/DDBJ whole genome shotgun (WGS) entry which is preliminary data.</text>
</comment>
<protein>
    <submittedName>
        <fullName evidence="11">Methyl-accepting chemotaxis protein</fullName>
    </submittedName>
</protein>
<comment type="subcellular location">
    <subcellularLocation>
        <location evidence="1">Cell membrane</location>
    </subcellularLocation>
</comment>
<dbReference type="SMART" id="SM00283">
    <property type="entry name" value="MA"/>
    <property type="match status" value="1"/>
</dbReference>
<keyword evidence="12" id="KW-1185">Reference proteome</keyword>
<feature type="compositionally biased region" description="Polar residues" evidence="7">
    <location>
        <begin position="687"/>
        <end position="702"/>
    </location>
</feature>
<feature type="region of interest" description="Disordered" evidence="7">
    <location>
        <begin position="683"/>
        <end position="702"/>
    </location>
</feature>
<dbReference type="PROSITE" id="PS50885">
    <property type="entry name" value="HAMP"/>
    <property type="match status" value="1"/>
</dbReference>
<proteinExistence type="inferred from homology"/>
<feature type="domain" description="Methyl-accepting transducer" evidence="9">
    <location>
        <begin position="412"/>
        <end position="662"/>
    </location>
</feature>
<evidence type="ECO:0000256" key="6">
    <source>
        <dbReference type="PROSITE-ProRule" id="PRU00284"/>
    </source>
</evidence>
<keyword evidence="8" id="KW-1133">Transmembrane helix</keyword>
<name>A0ABR8MPB4_9BACL</name>
<dbReference type="Pfam" id="PF00672">
    <property type="entry name" value="HAMP"/>
    <property type="match status" value="1"/>
</dbReference>
<dbReference type="SMART" id="SM00304">
    <property type="entry name" value="HAMP"/>
    <property type="match status" value="1"/>
</dbReference>
<evidence type="ECO:0000259" key="10">
    <source>
        <dbReference type="PROSITE" id="PS50885"/>
    </source>
</evidence>
<evidence type="ECO:0000313" key="12">
    <source>
        <dbReference type="Proteomes" id="UP000609346"/>
    </source>
</evidence>
<dbReference type="Gene3D" id="1.10.8.500">
    <property type="entry name" value="HAMP domain in histidine kinase"/>
    <property type="match status" value="1"/>
</dbReference>
<evidence type="ECO:0000256" key="5">
    <source>
        <dbReference type="ARBA" id="ARBA00029447"/>
    </source>
</evidence>
<dbReference type="PROSITE" id="PS50111">
    <property type="entry name" value="CHEMOTAXIS_TRANSDUC_2"/>
    <property type="match status" value="1"/>
</dbReference>
<dbReference type="EMBL" id="JACXZA010000001">
    <property type="protein sequence ID" value="MBD3917831.1"/>
    <property type="molecule type" value="Genomic_DNA"/>
</dbReference>
<evidence type="ECO:0000259" key="9">
    <source>
        <dbReference type="PROSITE" id="PS50111"/>
    </source>
</evidence>
<dbReference type="Proteomes" id="UP000609346">
    <property type="component" value="Unassembled WGS sequence"/>
</dbReference>
<keyword evidence="8" id="KW-0812">Transmembrane</keyword>
<reference evidence="11 12" key="1">
    <citation type="submission" date="2020-09" db="EMBL/GenBank/DDBJ databases">
        <title>Paenibacillus sp. strain PR3 16S rRNA gene Genome sequencing and assembly.</title>
        <authorList>
            <person name="Kim J."/>
        </authorList>
    </citation>
    <scope>NUCLEOTIDE SEQUENCE [LARGE SCALE GENOMIC DNA]</scope>
    <source>
        <strain evidence="11 12">PR3</strain>
    </source>
</reference>
<dbReference type="PANTHER" id="PTHR32089">
    <property type="entry name" value="METHYL-ACCEPTING CHEMOTAXIS PROTEIN MCPB"/>
    <property type="match status" value="1"/>
</dbReference>
<dbReference type="Gene3D" id="3.30.450.20">
    <property type="entry name" value="PAS domain"/>
    <property type="match status" value="1"/>
</dbReference>
<evidence type="ECO:0000256" key="3">
    <source>
        <dbReference type="ARBA" id="ARBA00023136"/>
    </source>
</evidence>
<dbReference type="Gene3D" id="1.10.287.950">
    <property type="entry name" value="Methyl-accepting chemotaxis protein"/>
    <property type="match status" value="1"/>
</dbReference>
<keyword evidence="3 8" id="KW-0472">Membrane</keyword>
<dbReference type="PANTHER" id="PTHR32089:SF112">
    <property type="entry name" value="LYSOZYME-LIKE PROTEIN-RELATED"/>
    <property type="match status" value="1"/>
</dbReference>
<accession>A0ABR8MPB4</accession>
<dbReference type="InterPro" id="IPR004089">
    <property type="entry name" value="MCPsignal_dom"/>
</dbReference>
<evidence type="ECO:0000256" key="2">
    <source>
        <dbReference type="ARBA" id="ARBA00022475"/>
    </source>
</evidence>
<evidence type="ECO:0000256" key="7">
    <source>
        <dbReference type="SAM" id="MobiDB-lite"/>
    </source>
</evidence>
<evidence type="ECO:0000313" key="11">
    <source>
        <dbReference type="EMBL" id="MBD3917831.1"/>
    </source>
</evidence>
<dbReference type="SUPFAM" id="SSF58104">
    <property type="entry name" value="Methyl-accepting chemotaxis protein (MCP) signaling domain"/>
    <property type="match status" value="1"/>
</dbReference>
<feature type="domain" description="HAMP" evidence="10">
    <location>
        <begin position="341"/>
        <end position="393"/>
    </location>
</feature>
<organism evidence="11 12">
    <name type="scientific">Paenibacillus terricola</name>
    <dbReference type="NCBI Taxonomy" id="2763503"/>
    <lineage>
        <taxon>Bacteria</taxon>
        <taxon>Bacillati</taxon>
        <taxon>Bacillota</taxon>
        <taxon>Bacilli</taxon>
        <taxon>Bacillales</taxon>
        <taxon>Paenibacillaceae</taxon>
        <taxon>Paenibacillus</taxon>
    </lineage>
</organism>
<gene>
    <name evidence="11" type="ORF">H8B09_03630</name>
</gene>
<comment type="similarity">
    <text evidence="5">Belongs to the methyl-accepting chemotaxis (MCP) protein family.</text>
</comment>
<feature type="transmembrane region" description="Helical" evidence="8">
    <location>
        <begin position="29"/>
        <end position="49"/>
    </location>
</feature>